<name>F6GYG9_VITVI</name>
<dbReference type="InterPro" id="IPR013126">
    <property type="entry name" value="Hsp_70_fam"/>
</dbReference>
<dbReference type="HOGENOM" id="CLU_2255125_0_0_1"/>
<protein>
    <submittedName>
        <fullName evidence="3">Uncharacterized protein</fullName>
    </submittedName>
</protein>
<dbReference type="PRINTS" id="PR00301">
    <property type="entry name" value="HEATSHOCK70"/>
</dbReference>
<dbReference type="EMBL" id="FN594971">
    <property type="protein sequence ID" value="CCB44990.1"/>
    <property type="molecule type" value="Genomic_DNA"/>
</dbReference>
<dbReference type="InterPro" id="IPR029047">
    <property type="entry name" value="HSP70_peptide-bd_sf"/>
</dbReference>
<dbReference type="GO" id="GO:0005524">
    <property type="term" value="F:ATP binding"/>
    <property type="evidence" value="ECO:0007669"/>
    <property type="project" value="UniProtKB-KW"/>
</dbReference>
<dbReference type="InParanoid" id="F6GYG9"/>
<dbReference type="PaxDb" id="29760-VIT_07s0095g00430.t01"/>
<dbReference type="eggNOG" id="KOG0101">
    <property type="taxonomic scope" value="Eukaryota"/>
</dbReference>
<evidence type="ECO:0000313" key="4">
    <source>
        <dbReference type="Proteomes" id="UP000009183"/>
    </source>
</evidence>
<evidence type="ECO:0000313" key="3">
    <source>
        <dbReference type="EMBL" id="CCB44990.1"/>
    </source>
</evidence>
<dbReference type="Gene3D" id="2.60.34.10">
    <property type="entry name" value="Substrate Binding Domain Of DNAk, Chain A, domain 1"/>
    <property type="match status" value="1"/>
</dbReference>
<dbReference type="GO" id="GO:0140662">
    <property type="term" value="F:ATP-dependent protein folding chaperone"/>
    <property type="evidence" value="ECO:0007669"/>
    <property type="project" value="InterPro"/>
</dbReference>
<dbReference type="STRING" id="29760.F6GYG9"/>
<keyword evidence="1" id="KW-0547">Nucleotide-binding</keyword>
<accession>F6GYG9</accession>
<reference evidence="4" key="1">
    <citation type="journal article" date="2007" name="Nature">
        <title>The grapevine genome sequence suggests ancestral hexaploidization in major angiosperm phyla.</title>
        <authorList>
            <consortium name="The French-Italian Public Consortium for Grapevine Genome Characterization."/>
            <person name="Jaillon O."/>
            <person name="Aury J.-M."/>
            <person name="Noel B."/>
            <person name="Policriti A."/>
            <person name="Clepet C."/>
            <person name="Casagrande A."/>
            <person name="Choisne N."/>
            <person name="Aubourg S."/>
            <person name="Vitulo N."/>
            <person name="Jubin C."/>
            <person name="Vezzi A."/>
            <person name="Legeai F."/>
            <person name="Hugueney P."/>
            <person name="Dasilva C."/>
            <person name="Horner D."/>
            <person name="Mica E."/>
            <person name="Jublot D."/>
            <person name="Poulain J."/>
            <person name="Bruyere C."/>
            <person name="Billault A."/>
            <person name="Segurens B."/>
            <person name="Gouyvenoux M."/>
            <person name="Ugarte E."/>
            <person name="Cattonaro F."/>
            <person name="Anthouard V."/>
            <person name="Vico V."/>
            <person name="Del Fabbro C."/>
            <person name="Alaux M."/>
            <person name="Di Gaspero G."/>
            <person name="Dumas V."/>
            <person name="Felice N."/>
            <person name="Paillard S."/>
            <person name="Juman I."/>
            <person name="Moroldo M."/>
            <person name="Scalabrin S."/>
            <person name="Canaguier A."/>
            <person name="Le Clainche I."/>
            <person name="Malacrida G."/>
            <person name="Durand E."/>
            <person name="Pesole G."/>
            <person name="Laucou V."/>
            <person name="Chatelet P."/>
            <person name="Merdinoglu D."/>
            <person name="Delledonne M."/>
            <person name="Pezzotti M."/>
            <person name="Lecharny A."/>
            <person name="Scarpelli C."/>
            <person name="Artiguenave F."/>
            <person name="Pe M.E."/>
            <person name="Valle G."/>
            <person name="Morgante M."/>
            <person name="Caboche M."/>
            <person name="Adam-Blondon A.-F."/>
            <person name="Weissenbach J."/>
            <person name="Quetier F."/>
            <person name="Wincker P."/>
        </authorList>
    </citation>
    <scope>NUCLEOTIDE SEQUENCE [LARGE SCALE GENOMIC DNA]</scope>
    <source>
        <strain evidence="4">cv. Pinot noir / PN40024</strain>
    </source>
</reference>
<keyword evidence="4" id="KW-1185">Reference proteome</keyword>
<dbReference type="Proteomes" id="UP000009183">
    <property type="component" value="Chromosome 7"/>
</dbReference>
<sequence length="104" mass="10780">MRKLASASAGSPKSPSLQVPVLVLKDSFTREPGIKVQHANFQVSKVVAYGATIQATILSGEGNEKVQDLLLLDVTPLSLGSETPGGVYPTSPTTTAAGVKYSLP</sequence>
<keyword evidence="2" id="KW-0067">ATP-binding</keyword>
<dbReference type="AlphaFoldDB" id="F6GYG9"/>
<evidence type="ECO:0000256" key="2">
    <source>
        <dbReference type="ARBA" id="ARBA00022840"/>
    </source>
</evidence>
<dbReference type="Pfam" id="PF00012">
    <property type="entry name" value="HSP70"/>
    <property type="match status" value="1"/>
</dbReference>
<gene>
    <name evidence="3" type="ordered locus">VIT_07s0095g00430</name>
</gene>
<dbReference type="OrthoDB" id="273917at2759"/>
<proteinExistence type="predicted"/>
<organism evidence="3 4">
    <name type="scientific">Vitis vinifera</name>
    <name type="common">Grape</name>
    <dbReference type="NCBI Taxonomy" id="29760"/>
    <lineage>
        <taxon>Eukaryota</taxon>
        <taxon>Viridiplantae</taxon>
        <taxon>Streptophyta</taxon>
        <taxon>Embryophyta</taxon>
        <taxon>Tracheophyta</taxon>
        <taxon>Spermatophyta</taxon>
        <taxon>Magnoliopsida</taxon>
        <taxon>eudicotyledons</taxon>
        <taxon>Gunneridae</taxon>
        <taxon>Pentapetalae</taxon>
        <taxon>rosids</taxon>
        <taxon>Vitales</taxon>
        <taxon>Vitaceae</taxon>
        <taxon>Viteae</taxon>
        <taxon>Vitis</taxon>
    </lineage>
</organism>
<dbReference type="SUPFAM" id="SSF100920">
    <property type="entry name" value="Heat shock protein 70kD (HSP70), peptide-binding domain"/>
    <property type="match status" value="1"/>
</dbReference>
<evidence type="ECO:0000256" key="1">
    <source>
        <dbReference type="ARBA" id="ARBA00022741"/>
    </source>
</evidence>